<evidence type="ECO:0000313" key="1">
    <source>
        <dbReference type="EMBL" id="JAH70296.1"/>
    </source>
</evidence>
<proteinExistence type="predicted"/>
<organism evidence="1">
    <name type="scientific">Anguilla anguilla</name>
    <name type="common">European freshwater eel</name>
    <name type="synonym">Muraena anguilla</name>
    <dbReference type="NCBI Taxonomy" id="7936"/>
    <lineage>
        <taxon>Eukaryota</taxon>
        <taxon>Metazoa</taxon>
        <taxon>Chordata</taxon>
        <taxon>Craniata</taxon>
        <taxon>Vertebrata</taxon>
        <taxon>Euteleostomi</taxon>
        <taxon>Actinopterygii</taxon>
        <taxon>Neopterygii</taxon>
        <taxon>Teleostei</taxon>
        <taxon>Anguilliformes</taxon>
        <taxon>Anguillidae</taxon>
        <taxon>Anguilla</taxon>
    </lineage>
</organism>
<sequence>MDLQVSAKDQELLKCLNRKGHNQHT</sequence>
<accession>A0A0E9UX29</accession>
<dbReference type="AlphaFoldDB" id="A0A0E9UX29"/>
<dbReference type="EMBL" id="GBXM01038281">
    <property type="protein sequence ID" value="JAH70296.1"/>
    <property type="molecule type" value="Transcribed_RNA"/>
</dbReference>
<reference evidence="1" key="2">
    <citation type="journal article" date="2015" name="Fish Shellfish Immunol.">
        <title>Early steps in the European eel (Anguilla anguilla)-Vibrio vulnificus interaction in the gills: Role of the RtxA13 toxin.</title>
        <authorList>
            <person name="Callol A."/>
            <person name="Pajuelo D."/>
            <person name="Ebbesson L."/>
            <person name="Teles M."/>
            <person name="MacKenzie S."/>
            <person name="Amaro C."/>
        </authorList>
    </citation>
    <scope>NUCLEOTIDE SEQUENCE</scope>
</reference>
<protein>
    <submittedName>
        <fullName evidence="1">Uncharacterized protein</fullName>
    </submittedName>
</protein>
<reference evidence="1" key="1">
    <citation type="submission" date="2014-11" db="EMBL/GenBank/DDBJ databases">
        <authorList>
            <person name="Amaro Gonzalez C."/>
        </authorList>
    </citation>
    <scope>NUCLEOTIDE SEQUENCE</scope>
</reference>
<name>A0A0E9UX29_ANGAN</name>